<dbReference type="InParanoid" id="G4YW83"/>
<sequence>MAYACASRVLCVPAIASGQHRQQQPGALSVLRSRGISAGCNRDPGGCNAPEGWAPEVSENTVRIRPPKSPLLLLLAAIGYEAEPVVVGRLIHSFEEEEEEDSPRSRVQRPAQPSRPAFELPWDSQERCSICRAAERASMGSGRDFLPRCYVLYLTAGLTYALGRFAAAAAVLPAQTAAPAITPRQPAVARLRTEPFSACEEFPRKQRPDLSNVALKKRAEAQQQDLDACDQKSHRTQAAPASMTTPKHAPPL</sequence>
<name>G4YW83_PHYSP</name>
<evidence type="ECO:0000313" key="2">
    <source>
        <dbReference type="EMBL" id="EGZ24973.1"/>
    </source>
</evidence>
<evidence type="ECO:0000256" key="1">
    <source>
        <dbReference type="SAM" id="MobiDB-lite"/>
    </source>
</evidence>
<dbReference type="GeneID" id="20645357"/>
<dbReference type="KEGG" id="psoj:PHYSODRAFT_326021"/>
<accession>G4YW83</accession>
<reference evidence="2 3" key="1">
    <citation type="journal article" date="2006" name="Science">
        <title>Phytophthora genome sequences uncover evolutionary origins and mechanisms of pathogenesis.</title>
        <authorList>
            <person name="Tyler B.M."/>
            <person name="Tripathy S."/>
            <person name="Zhang X."/>
            <person name="Dehal P."/>
            <person name="Jiang R.H."/>
            <person name="Aerts A."/>
            <person name="Arredondo F.D."/>
            <person name="Baxter L."/>
            <person name="Bensasson D."/>
            <person name="Beynon J.L."/>
            <person name="Chapman J."/>
            <person name="Damasceno C.M."/>
            <person name="Dorrance A.E."/>
            <person name="Dou D."/>
            <person name="Dickerman A.W."/>
            <person name="Dubchak I.L."/>
            <person name="Garbelotto M."/>
            <person name="Gijzen M."/>
            <person name="Gordon S.G."/>
            <person name="Govers F."/>
            <person name="Grunwald N.J."/>
            <person name="Huang W."/>
            <person name="Ivors K.L."/>
            <person name="Jones R.W."/>
            <person name="Kamoun S."/>
            <person name="Krampis K."/>
            <person name="Lamour K.H."/>
            <person name="Lee M.K."/>
            <person name="McDonald W.H."/>
            <person name="Medina M."/>
            <person name="Meijer H.J."/>
            <person name="Nordberg E.K."/>
            <person name="Maclean D.J."/>
            <person name="Ospina-Giraldo M.D."/>
            <person name="Morris P.F."/>
            <person name="Phuntumart V."/>
            <person name="Putnam N.H."/>
            <person name="Rash S."/>
            <person name="Rose J.K."/>
            <person name="Sakihama Y."/>
            <person name="Salamov A.A."/>
            <person name="Savidor A."/>
            <person name="Scheuring C.F."/>
            <person name="Smith B.M."/>
            <person name="Sobral B.W."/>
            <person name="Terry A."/>
            <person name="Torto-Alalibo T.A."/>
            <person name="Win J."/>
            <person name="Xu Z."/>
            <person name="Zhang H."/>
            <person name="Grigoriev I.V."/>
            <person name="Rokhsar D.S."/>
            <person name="Boore J.L."/>
        </authorList>
    </citation>
    <scope>NUCLEOTIDE SEQUENCE [LARGE SCALE GENOMIC DNA]</scope>
    <source>
        <strain evidence="2 3">P6497</strain>
    </source>
</reference>
<feature type="region of interest" description="Disordered" evidence="1">
    <location>
        <begin position="97"/>
        <end position="119"/>
    </location>
</feature>
<feature type="region of interest" description="Disordered" evidence="1">
    <location>
        <begin position="217"/>
        <end position="252"/>
    </location>
</feature>
<organism evidence="2 3">
    <name type="scientific">Phytophthora sojae (strain P6497)</name>
    <name type="common">Soybean stem and root rot agent</name>
    <name type="synonym">Phytophthora megasperma f. sp. glycines</name>
    <dbReference type="NCBI Taxonomy" id="1094619"/>
    <lineage>
        <taxon>Eukaryota</taxon>
        <taxon>Sar</taxon>
        <taxon>Stramenopiles</taxon>
        <taxon>Oomycota</taxon>
        <taxon>Peronosporomycetes</taxon>
        <taxon>Peronosporales</taxon>
        <taxon>Peronosporaceae</taxon>
        <taxon>Phytophthora</taxon>
    </lineage>
</organism>
<evidence type="ECO:0000313" key="3">
    <source>
        <dbReference type="Proteomes" id="UP000002640"/>
    </source>
</evidence>
<keyword evidence="3" id="KW-1185">Reference proteome</keyword>
<dbReference type="AlphaFoldDB" id="G4YW83"/>
<dbReference type="RefSeq" id="XP_009520261.1">
    <property type="nucleotide sequence ID" value="XM_009521966.1"/>
</dbReference>
<protein>
    <submittedName>
        <fullName evidence="2">Uncharacterized protein</fullName>
    </submittedName>
</protein>
<proteinExistence type="predicted"/>
<dbReference type="EMBL" id="JH159152">
    <property type="protein sequence ID" value="EGZ24973.1"/>
    <property type="molecule type" value="Genomic_DNA"/>
</dbReference>
<gene>
    <name evidence="2" type="ORF">PHYSODRAFT_326021</name>
</gene>
<dbReference type="Proteomes" id="UP000002640">
    <property type="component" value="Unassembled WGS sequence"/>
</dbReference>